<feature type="region of interest" description="Disordered" evidence="8">
    <location>
        <begin position="71"/>
        <end position="112"/>
    </location>
</feature>
<evidence type="ECO:0000259" key="9">
    <source>
        <dbReference type="PROSITE" id="PS50157"/>
    </source>
</evidence>
<accession>A0A8K0KTX9</accession>
<evidence type="ECO:0000313" key="11">
    <source>
        <dbReference type="Proteomes" id="UP000809789"/>
    </source>
</evidence>
<organism evidence="10 11">
    <name type="scientific">Elsinoe batatas</name>
    <dbReference type="NCBI Taxonomy" id="2601811"/>
    <lineage>
        <taxon>Eukaryota</taxon>
        <taxon>Fungi</taxon>
        <taxon>Dikarya</taxon>
        <taxon>Ascomycota</taxon>
        <taxon>Pezizomycotina</taxon>
        <taxon>Dothideomycetes</taxon>
        <taxon>Dothideomycetidae</taxon>
        <taxon>Myriangiales</taxon>
        <taxon>Elsinoaceae</taxon>
        <taxon>Elsinoe</taxon>
    </lineage>
</organism>
<evidence type="ECO:0000256" key="3">
    <source>
        <dbReference type="ARBA" id="ARBA00022737"/>
    </source>
</evidence>
<feature type="compositionally biased region" description="Basic and acidic residues" evidence="8">
    <location>
        <begin position="240"/>
        <end position="249"/>
    </location>
</feature>
<name>A0A8K0KTX9_9PEZI</name>
<dbReference type="Pfam" id="PF04082">
    <property type="entry name" value="Fungal_trans"/>
    <property type="match status" value="1"/>
</dbReference>
<evidence type="ECO:0000256" key="6">
    <source>
        <dbReference type="ARBA" id="ARBA00023242"/>
    </source>
</evidence>
<reference evidence="10" key="1">
    <citation type="submission" date="2021-07" db="EMBL/GenBank/DDBJ databases">
        <title>Elsinoe batatas strain:CRI-CJ2 Genome sequencing and assembly.</title>
        <authorList>
            <person name="Huang L."/>
        </authorList>
    </citation>
    <scope>NUCLEOTIDE SEQUENCE</scope>
    <source>
        <strain evidence="10">CRI-CJ2</strain>
    </source>
</reference>
<dbReference type="InterPro" id="IPR007219">
    <property type="entry name" value="XnlR_reg_dom"/>
</dbReference>
<evidence type="ECO:0000313" key="10">
    <source>
        <dbReference type="EMBL" id="KAG8623122.1"/>
    </source>
</evidence>
<keyword evidence="3" id="KW-0677">Repeat</keyword>
<dbReference type="Proteomes" id="UP000809789">
    <property type="component" value="Unassembled WGS sequence"/>
</dbReference>
<comment type="caution">
    <text evidence="10">The sequence shown here is derived from an EMBL/GenBank/DDBJ whole genome shotgun (WGS) entry which is preliminary data.</text>
</comment>
<proteinExistence type="predicted"/>
<dbReference type="InterPro" id="IPR036236">
    <property type="entry name" value="Znf_C2H2_sf"/>
</dbReference>
<evidence type="ECO:0000256" key="5">
    <source>
        <dbReference type="ARBA" id="ARBA00022833"/>
    </source>
</evidence>
<dbReference type="Pfam" id="PF00096">
    <property type="entry name" value="zf-C2H2"/>
    <property type="match status" value="1"/>
</dbReference>
<keyword evidence="11" id="KW-1185">Reference proteome</keyword>
<evidence type="ECO:0000256" key="1">
    <source>
        <dbReference type="ARBA" id="ARBA00004123"/>
    </source>
</evidence>
<dbReference type="GO" id="GO:0000981">
    <property type="term" value="F:DNA-binding transcription factor activity, RNA polymerase II-specific"/>
    <property type="evidence" value="ECO:0007669"/>
    <property type="project" value="InterPro"/>
</dbReference>
<dbReference type="PROSITE" id="PS00028">
    <property type="entry name" value="ZINC_FINGER_C2H2_1"/>
    <property type="match status" value="2"/>
</dbReference>
<dbReference type="InterPro" id="IPR013087">
    <property type="entry name" value="Znf_C2H2_type"/>
</dbReference>
<feature type="region of interest" description="Disordered" evidence="8">
    <location>
        <begin position="291"/>
        <end position="319"/>
    </location>
</feature>
<feature type="compositionally biased region" description="Polar residues" evidence="8">
    <location>
        <begin position="171"/>
        <end position="181"/>
    </location>
</feature>
<dbReference type="FunFam" id="3.30.160.60:FF:002343">
    <property type="entry name" value="Zinc finger protein 33A"/>
    <property type="match status" value="1"/>
</dbReference>
<dbReference type="AlphaFoldDB" id="A0A8K0KTX9"/>
<dbReference type="GO" id="GO:0000978">
    <property type="term" value="F:RNA polymerase II cis-regulatory region sequence-specific DNA binding"/>
    <property type="evidence" value="ECO:0007669"/>
    <property type="project" value="InterPro"/>
</dbReference>
<feature type="compositionally biased region" description="Low complexity" evidence="8">
    <location>
        <begin position="202"/>
        <end position="215"/>
    </location>
</feature>
<dbReference type="GO" id="GO:0008270">
    <property type="term" value="F:zinc ion binding"/>
    <property type="evidence" value="ECO:0007669"/>
    <property type="project" value="UniProtKB-KW"/>
</dbReference>
<feature type="domain" description="C2H2-type" evidence="9">
    <location>
        <begin position="4"/>
        <end position="31"/>
    </location>
</feature>
<feature type="domain" description="C2H2-type" evidence="9">
    <location>
        <begin position="32"/>
        <end position="59"/>
    </location>
</feature>
<comment type="subcellular location">
    <subcellularLocation>
        <location evidence="1">Nucleus</location>
    </subcellularLocation>
</comment>
<keyword evidence="2" id="KW-0479">Metal-binding</keyword>
<evidence type="ECO:0000256" key="4">
    <source>
        <dbReference type="ARBA" id="ARBA00022771"/>
    </source>
</evidence>
<evidence type="ECO:0000256" key="8">
    <source>
        <dbReference type="SAM" id="MobiDB-lite"/>
    </source>
</evidence>
<gene>
    <name evidence="10" type="ORF">KVT40_008098</name>
</gene>
<dbReference type="SMART" id="SM00355">
    <property type="entry name" value="ZnF_C2H2"/>
    <property type="match status" value="2"/>
</dbReference>
<feature type="region of interest" description="Disordered" evidence="8">
    <location>
        <begin position="133"/>
        <end position="261"/>
    </location>
</feature>
<dbReference type="Gene3D" id="3.30.160.60">
    <property type="entry name" value="Classic Zinc Finger"/>
    <property type="match status" value="2"/>
</dbReference>
<dbReference type="InterPro" id="IPR051059">
    <property type="entry name" value="VerF-like"/>
</dbReference>
<dbReference type="OrthoDB" id="10018191at2759"/>
<dbReference type="PANTHER" id="PTHR40626:SF7">
    <property type="entry name" value="TRANSCRIPTION FACTOR, PUTATIVE (AFU_ORTHOLOGUE AFUA_1G04110)-RELATED"/>
    <property type="match status" value="1"/>
</dbReference>
<dbReference type="PANTHER" id="PTHR40626">
    <property type="entry name" value="MIP31509P"/>
    <property type="match status" value="1"/>
</dbReference>
<keyword evidence="4 7" id="KW-0863">Zinc-finger</keyword>
<dbReference type="EMBL" id="JAESVG020000010">
    <property type="protein sequence ID" value="KAG8623122.1"/>
    <property type="molecule type" value="Genomic_DNA"/>
</dbReference>
<dbReference type="GO" id="GO:0005634">
    <property type="term" value="C:nucleus"/>
    <property type="evidence" value="ECO:0007669"/>
    <property type="project" value="UniProtKB-SubCell"/>
</dbReference>
<evidence type="ECO:0000256" key="2">
    <source>
        <dbReference type="ARBA" id="ARBA00022723"/>
    </source>
</evidence>
<keyword evidence="6" id="KW-0539">Nucleus</keyword>
<dbReference type="GO" id="GO:0006351">
    <property type="term" value="P:DNA-templated transcription"/>
    <property type="evidence" value="ECO:0007669"/>
    <property type="project" value="InterPro"/>
</dbReference>
<feature type="compositionally biased region" description="Low complexity" evidence="8">
    <location>
        <begin position="295"/>
        <end position="304"/>
    </location>
</feature>
<feature type="compositionally biased region" description="Pro residues" evidence="8">
    <location>
        <begin position="158"/>
        <end position="169"/>
    </location>
</feature>
<dbReference type="GO" id="GO:0000785">
    <property type="term" value="C:chromatin"/>
    <property type="evidence" value="ECO:0007669"/>
    <property type="project" value="TreeGrafter"/>
</dbReference>
<keyword evidence="5" id="KW-0862">Zinc</keyword>
<protein>
    <recommendedName>
        <fullName evidence="9">C2H2-type domain-containing protein</fullName>
    </recommendedName>
</protein>
<dbReference type="CDD" id="cd12148">
    <property type="entry name" value="fungal_TF_MHR"/>
    <property type="match status" value="1"/>
</dbReference>
<dbReference type="PROSITE" id="PS50157">
    <property type="entry name" value="ZINC_FINGER_C2H2_2"/>
    <property type="match status" value="2"/>
</dbReference>
<feature type="compositionally biased region" description="Low complexity" evidence="8">
    <location>
        <begin position="143"/>
        <end position="154"/>
    </location>
</feature>
<evidence type="ECO:0000256" key="7">
    <source>
        <dbReference type="PROSITE-ProRule" id="PRU00042"/>
    </source>
</evidence>
<dbReference type="SUPFAM" id="SSF57667">
    <property type="entry name" value="beta-beta-alpha zinc fingers"/>
    <property type="match status" value="1"/>
</dbReference>
<sequence length="934" mass="104334">MVLRTCQLCDRKFTKTEHFKRHQRSHTKERPYECPTCQKRFSRSDVLFRHTKLHSPQAGNDQAISPTAIHTQQNGQQHHPQHHDPNVTESIYAGGVPARPPSDVESQNSNQHASYNAQIHPQLRQMSIPSISNGFEPLRQTMSNPSPIQPSPSNVGPSPIPATQPPPPMQHRQSISSNHGYTPQMLPPQPHHEQHQLHQHQAHQQQQQQQQHHQQNPPPQHSNGDVHMNGGASMNPPPLRTDHSSHSMDAEMESPYQTTNFDGNANDMLQFWLSQADNDIDFSMLPMPEFGGPLHHTNSNSTSHPSPPQAARSTSGSISSIPEARFARVEEVWRAKVAKSHFFSKLWMELSESSAINIFCCDHAMAKLPYNDHRGDSRWGLNSAVRNQLKIEFGTPAPTPGGLRGPPSTMQSVKSSFPPAEVLDMSLDIYFRRIHPMAPFIHVPTFQASSTPPALLFIMTVLGLSTMSTSGGSKFVKKAFLDVRHRALQELVATASIGTTMEERLCAFATSFLTLQLAVFSADVDFIAQSQALYSMLIAVAMRQGLFNAGEASSSDFLPDTAHLRERWTAWARVESVRRLVSCMISADWWWANNSCANPLVHPEAVQMSLPADDDLFSARSAEEWWQLIQQGRNFEMPTIKPRGFHLKGSLDSVLIQPHPIQPFSMFSLLNVIKHMVSDTQHRYFAQIDDWNGLDRIVPWKTYRHDFRGCSFVPTIVQLAQASIMSRRHSDLNVAILWHNLNINLTANIQMFELAAGRSGASRGATALSDIATWSKTPAARRAAIHSAHTYRYLSNRKVSDTMMLNCLSALFSAALILGLFVFQIPQDEPVGNGPQQQPFDLMADVDWTLVGDCGLTDPVTNPAMYDAHQRTAASDFINFGGPILLNGIPAAGYVSARRVLLDFAHLMDEMGAWKPKTFSRILHIMSDVLEDNL</sequence>